<organism evidence="2 3">
    <name type="scientific">Micromonospora echinospora</name>
    <name type="common">Micromonospora purpurea</name>
    <dbReference type="NCBI Taxonomy" id="1877"/>
    <lineage>
        <taxon>Bacteria</taxon>
        <taxon>Bacillati</taxon>
        <taxon>Actinomycetota</taxon>
        <taxon>Actinomycetes</taxon>
        <taxon>Micromonosporales</taxon>
        <taxon>Micromonosporaceae</taxon>
        <taxon>Micromonospora</taxon>
    </lineage>
</organism>
<protein>
    <submittedName>
        <fullName evidence="2">Uncharacterized protein</fullName>
    </submittedName>
</protein>
<dbReference type="Proteomes" id="UP000198253">
    <property type="component" value="Chromosome I"/>
</dbReference>
<feature type="chain" id="PRO_5008710642" evidence="1">
    <location>
        <begin position="28"/>
        <end position="185"/>
    </location>
</feature>
<evidence type="ECO:0000313" key="3">
    <source>
        <dbReference type="Proteomes" id="UP000198253"/>
    </source>
</evidence>
<dbReference type="OrthoDB" id="3215293at2"/>
<reference evidence="3" key="1">
    <citation type="submission" date="2016-06" db="EMBL/GenBank/DDBJ databases">
        <authorList>
            <person name="Varghese N."/>
            <person name="Submissions Spin"/>
        </authorList>
    </citation>
    <scope>NUCLEOTIDE SEQUENCE [LARGE SCALE GENOMIC DNA]</scope>
    <source>
        <strain evidence="3">DSM 43816</strain>
    </source>
</reference>
<name>A0A1C4ZWL4_MICEC</name>
<evidence type="ECO:0000256" key="1">
    <source>
        <dbReference type="SAM" id="SignalP"/>
    </source>
</evidence>
<sequence>MKVRTLLLTLAVPAVIALTAGAQPATAQPAAGQPEPVIIDWPTQDKLLGWAAAVEHEGQQHHPEVYAGVAIDPILGTVVVHRVPSAAFDDAVRRLLPPSAAVRYVDAVYPERELAAWAAEVVADIDYWRERGVELNLVGSRPGQCVLVGTEDPVRDAASIGARYPGWPLCVEHDGGAVTLVGEQG</sequence>
<gene>
    <name evidence="2" type="ORF">GA0070618_5899</name>
</gene>
<dbReference type="RefSeq" id="WP_088984512.1">
    <property type="nucleotide sequence ID" value="NZ_LT607413.1"/>
</dbReference>
<dbReference type="AlphaFoldDB" id="A0A1C4ZWL4"/>
<proteinExistence type="predicted"/>
<dbReference type="EMBL" id="LT607413">
    <property type="protein sequence ID" value="SCF37362.1"/>
    <property type="molecule type" value="Genomic_DNA"/>
</dbReference>
<feature type="signal peptide" evidence="1">
    <location>
        <begin position="1"/>
        <end position="27"/>
    </location>
</feature>
<dbReference type="InParanoid" id="A0A1C4ZWL4"/>
<evidence type="ECO:0000313" key="2">
    <source>
        <dbReference type="EMBL" id="SCF37362.1"/>
    </source>
</evidence>
<keyword evidence="1" id="KW-0732">Signal</keyword>
<keyword evidence="3" id="KW-1185">Reference proteome</keyword>
<accession>A0A1C4ZWL4</accession>